<gene>
    <name evidence="1" type="ORF">TBCH5v1_0423</name>
</gene>
<dbReference type="Gene3D" id="3.40.50.300">
    <property type="entry name" value="P-loop containing nucleotide triphosphate hydrolases"/>
    <property type="match status" value="1"/>
</dbReference>
<dbReference type="Gene3D" id="3.40.50.11570">
    <property type="entry name" value="Protein of unknown function DUF257"/>
    <property type="match status" value="1"/>
</dbReference>
<reference evidence="1 2" key="1">
    <citation type="journal article" date="2016" name="Genome Announc.">
        <title>Complete genome sequence of the hyperthermophilic and piezophilic archaeon Thermococcus barophilus Ch5, capable of growth at the expense of hydrogenogenesis from carbon monoxide and formate.</title>
        <authorList>
            <person name="Oger P."/>
            <person name="Sokolova T.G."/>
            <person name="Kozhevnikova D.A."/>
            <person name="Taranov E.A."/>
            <person name="Vannier P."/>
            <person name="Lee H.S."/>
            <person name="Kwon K.K."/>
            <person name="Kang S.G."/>
            <person name="Lee J.H."/>
            <person name="Bonch-Osmolovskaya E.A."/>
            <person name="Lebedinsky A.V."/>
        </authorList>
    </citation>
    <scope>NUCLEOTIDE SEQUENCE [LARGE SCALE GENOMIC DNA]</scope>
    <source>
        <strain evidence="2">Ch5</strain>
    </source>
</reference>
<dbReference type="GO" id="GO:0016853">
    <property type="term" value="F:isomerase activity"/>
    <property type="evidence" value="ECO:0007669"/>
    <property type="project" value="UniProtKB-KW"/>
</dbReference>
<dbReference type="AlphaFoldDB" id="A0A0S1X9H8"/>
<dbReference type="Proteomes" id="UP000066042">
    <property type="component" value="Chromosome"/>
</dbReference>
<accession>A0A0S1X9H8</accession>
<dbReference type="EMBL" id="CP013050">
    <property type="protein sequence ID" value="ALM74392.1"/>
    <property type="molecule type" value="Genomic_DNA"/>
</dbReference>
<dbReference type="GeneID" id="26135709"/>
<evidence type="ECO:0000313" key="1">
    <source>
        <dbReference type="EMBL" id="ALM74392.1"/>
    </source>
</evidence>
<evidence type="ECO:0000313" key="2">
    <source>
        <dbReference type="Proteomes" id="UP000066042"/>
    </source>
</evidence>
<sequence length="200" mass="22763">MKFGIPKLDELLGEIPEGSVVLIETLGNLGEEIVVEALKENSDKSIAFVTKRLKEEFEKIPELKNMKYIVFGEDFAPQELFKITYKLRQILSGYLVGLFFLQPLLVFHPQETVYKFFSEVSSITHDNKLVLIAILDKRLVDERTLAMFENASTHVIEIAEELEKFRVIRGIRVKKSPKGSSGFYELIIKDGKITIGEPLG</sequence>
<dbReference type="STRING" id="55802.TBCH5v1_0423"/>
<keyword evidence="1" id="KW-0413">Isomerase</keyword>
<dbReference type="PATRIC" id="fig|55802.8.peg.416"/>
<protein>
    <submittedName>
        <fullName evidence="1">DNA topoisomerase VI, subunit B</fullName>
    </submittedName>
</protein>
<proteinExistence type="predicted"/>
<dbReference type="InterPro" id="IPR027417">
    <property type="entry name" value="P-loop_NTPase"/>
</dbReference>
<organism evidence="1 2">
    <name type="scientific">Thermococcus barophilus</name>
    <dbReference type="NCBI Taxonomy" id="55802"/>
    <lineage>
        <taxon>Archaea</taxon>
        <taxon>Methanobacteriati</taxon>
        <taxon>Methanobacteriota</taxon>
        <taxon>Thermococci</taxon>
        <taxon>Thermococcales</taxon>
        <taxon>Thermococcaceae</taxon>
        <taxon>Thermococcus</taxon>
    </lineage>
</organism>
<name>A0A0S1X9H8_THEBA</name>
<dbReference type="RefSeq" id="WP_056933294.1">
    <property type="nucleotide sequence ID" value="NZ_CP013050.1"/>
</dbReference>